<name>A0A7S2WKQ5_9STRA</name>
<evidence type="ECO:0000256" key="1">
    <source>
        <dbReference type="SAM" id="MobiDB-lite"/>
    </source>
</evidence>
<keyword evidence="2" id="KW-0732">Signal</keyword>
<organism evidence="3">
    <name type="scientific">Eucampia antarctica</name>
    <dbReference type="NCBI Taxonomy" id="49252"/>
    <lineage>
        <taxon>Eukaryota</taxon>
        <taxon>Sar</taxon>
        <taxon>Stramenopiles</taxon>
        <taxon>Ochrophyta</taxon>
        <taxon>Bacillariophyta</taxon>
        <taxon>Mediophyceae</taxon>
        <taxon>Biddulphiophycidae</taxon>
        <taxon>Hemiaulales</taxon>
        <taxon>Hemiaulaceae</taxon>
        <taxon>Eucampia</taxon>
    </lineage>
</organism>
<dbReference type="EMBL" id="HBHI01025931">
    <property type="protein sequence ID" value="CAD9693771.1"/>
    <property type="molecule type" value="Transcribed_RNA"/>
</dbReference>
<sequence length="290" mass="33319">MNSRLVCRIWFGYLCILILTWAAMATECREESKEDMEEDWSEKERKEDTEEDWSEEERKDVMEQMKFGMLAEVNPLTVVMRIPGMGNGVVYVGEEDLPADTTVALYRMLLVRKDVWQTWLHDGTLSLHLWNSFWMAYAVEFTVQDDDHAWMGLPVGDLGTPNDPTWWSYGELSSHSLQQAIQAIHLKILVDSNRIARGTAHPPTLHFFNAHLLNEPSSHHDHQNEENVSHLAGSGCPQSLQYCGTAFEAKTSKTVYPGEQLLWCYGETYRRSYSVAKTCLNDSLREHDIS</sequence>
<feature type="signal peptide" evidence="2">
    <location>
        <begin position="1"/>
        <end position="25"/>
    </location>
</feature>
<evidence type="ECO:0000256" key="2">
    <source>
        <dbReference type="SAM" id="SignalP"/>
    </source>
</evidence>
<evidence type="ECO:0000313" key="3">
    <source>
        <dbReference type="EMBL" id="CAD9693771.1"/>
    </source>
</evidence>
<feature type="chain" id="PRO_5031259281" description="SET domain-containing protein" evidence="2">
    <location>
        <begin position="26"/>
        <end position="290"/>
    </location>
</feature>
<dbReference type="AlphaFoldDB" id="A0A7S2WKQ5"/>
<feature type="region of interest" description="Disordered" evidence="1">
    <location>
        <begin position="32"/>
        <end position="57"/>
    </location>
</feature>
<evidence type="ECO:0008006" key="4">
    <source>
        <dbReference type="Google" id="ProtNLM"/>
    </source>
</evidence>
<protein>
    <recommendedName>
        <fullName evidence="4">SET domain-containing protein</fullName>
    </recommendedName>
</protein>
<accession>A0A7S2WKQ5</accession>
<gene>
    <name evidence="3" type="ORF">EANT1437_LOCUS13280</name>
</gene>
<reference evidence="3" key="1">
    <citation type="submission" date="2021-01" db="EMBL/GenBank/DDBJ databases">
        <authorList>
            <person name="Corre E."/>
            <person name="Pelletier E."/>
            <person name="Niang G."/>
            <person name="Scheremetjew M."/>
            <person name="Finn R."/>
            <person name="Kale V."/>
            <person name="Holt S."/>
            <person name="Cochrane G."/>
            <person name="Meng A."/>
            <person name="Brown T."/>
            <person name="Cohen L."/>
        </authorList>
    </citation>
    <scope>NUCLEOTIDE SEQUENCE</scope>
    <source>
        <strain evidence="3">CCMP1452</strain>
    </source>
</reference>
<proteinExistence type="predicted"/>